<gene>
    <name evidence="6" type="ORF">H9632_07580</name>
</gene>
<evidence type="ECO:0000313" key="6">
    <source>
        <dbReference type="EMBL" id="MBD8032925.1"/>
    </source>
</evidence>
<accession>A0ABR8XLX1</accession>
<dbReference type="Gene3D" id="1.10.443.10">
    <property type="entry name" value="Intergrase catalytic core"/>
    <property type="match status" value="1"/>
</dbReference>
<protein>
    <submittedName>
        <fullName evidence="6">Site-specific integrase</fullName>
    </submittedName>
</protein>
<dbReference type="Proteomes" id="UP000600565">
    <property type="component" value="Unassembled WGS sequence"/>
</dbReference>
<dbReference type="InterPro" id="IPR011010">
    <property type="entry name" value="DNA_brk_join_enz"/>
</dbReference>
<dbReference type="InterPro" id="IPR010998">
    <property type="entry name" value="Integrase_recombinase_N"/>
</dbReference>
<dbReference type="SUPFAM" id="SSF56349">
    <property type="entry name" value="DNA breaking-rejoining enzymes"/>
    <property type="match status" value="1"/>
</dbReference>
<dbReference type="RefSeq" id="WP_191703504.1">
    <property type="nucleotide sequence ID" value="NZ_JACSPW010000005.1"/>
</dbReference>
<dbReference type="PANTHER" id="PTHR30629:SF2">
    <property type="entry name" value="PROPHAGE INTEGRASE INTS-RELATED"/>
    <property type="match status" value="1"/>
</dbReference>
<dbReference type="Pfam" id="PF00589">
    <property type="entry name" value="Phage_integrase"/>
    <property type="match status" value="1"/>
</dbReference>
<reference evidence="6 7" key="1">
    <citation type="submission" date="2020-08" db="EMBL/GenBank/DDBJ databases">
        <title>A Genomic Blueprint of the Chicken Gut Microbiome.</title>
        <authorList>
            <person name="Gilroy R."/>
            <person name="Ravi A."/>
            <person name="Getino M."/>
            <person name="Pursley I."/>
            <person name="Horton D.L."/>
            <person name="Alikhan N.-F."/>
            <person name="Baker D."/>
            <person name="Gharbi K."/>
            <person name="Hall N."/>
            <person name="Watson M."/>
            <person name="Adriaenssens E.M."/>
            <person name="Foster-Nyarko E."/>
            <person name="Jarju S."/>
            <person name="Secka A."/>
            <person name="Antonio M."/>
            <person name="Oren A."/>
            <person name="Chaudhuri R."/>
            <person name="La Ragione R.M."/>
            <person name="Hildebrand F."/>
            <person name="Pallen M.J."/>
        </authorList>
    </citation>
    <scope>NUCLEOTIDE SEQUENCE [LARGE SCALE GENOMIC DNA]</scope>
    <source>
        <strain evidence="6 7">Sa1YVA6</strain>
    </source>
</reference>
<dbReference type="InterPro" id="IPR050808">
    <property type="entry name" value="Phage_Integrase"/>
</dbReference>
<dbReference type="CDD" id="cd01189">
    <property type="entry name" value="INT_ICEBs1_C_like"/>
    <property type="match status" value="1"/>
</dbReference>
<evidence type="ECO:0000256" key="1">
    <source>
        <dbReference type="ARBA" id="ARBA00008857"/>
    </source>
</evidence>
<dbReference type="InterPro" id="IPR013762">
    <property type="entry name" value="Integrase-like_cat_sf"/>
</dbReference>
<dbReference type="PANTHER" id="PTHR30629">
    <property type="entry name" value="PROPHAGE INTEGRASE"/>
    <property type="match status" value="1"/>
</dbReference>
<evidence type="ECO:0000256" key="4">
    <source>
        <dbReference type="ARBA" id="ARBA00023172"/>
    </source>
</evidence>
<dbReference type="Gene3D" id="1.10.150.130">
    <property type="match status" value="1"/>
</dbReference>
<feature type="domain" description="Tyr recombinase" evidence="5">
    <location>
        <begin position="199"/>
        <end position="402"/>
    </location>
</feature>
<evidence type="ECO:0000256" key="3">
    <source>
        <dbReference type="ARBA" id="ARBA00023125"/>
    </source>
</evidence>
<keyword evidence="4" id="KW-0233">DNA recombination</keyword>
<comment type="caution">
    <text evidence="6">The sequence shown here is derived from an EMBL/GenBank/DDBJ whole genome shotgun (WGS) entry which is preliminary data.</text>
</comment>
<dbReference type="EMBL" id="JACSPW010000005">
    <property type="protein sequence ID" value="MBD8032925.1"/>
    <property type="molecule type" value="Genomic_DNA"/>
</dbReference>
<organism evidence="6 7">
    <name type="scientific">Solibacillus merdavium</name>
    <dbReference type="NCBI Taxonomy" id="2762218"/>
    <lineage>
        <taxon>Bacteria</taxon>
        <taxon>Bacillati</taxon>
        <taxon>Bacillota</taxon>
        <taxon>Bacilli</taxon>
        <taxon>Bacillales</taxon>
        <taxon>Caryophanaceae</taxon>
        <taxon>Solibacillus</taxon>
    </lineage>
</organism>
<evidence type="ECO:0000313" key="7">
    <source>
        <dbReference type="Proteomes" id="UP000600565"/>
    </source>
</evidence>
<name>A0ABR8XLX1_9BACL</name>
<evidence type="ECO:0000256" key="2">
    <source>
        <dbReference type="ARBA" id="ARBA00022908"/>
    </source>
</evidence>
<proteinExistence type="inferred from homology"/>
<sequence length="414" mass="47493">MAITIKKEILKNGTTSYKFVVNLGIPEGETKPRIVTRRGFTSTKEAKQELKKLQAQAALGIYPEKKKLGSNESMSLQALATSASTSNKSMTYQEVFNIWKEGYELKVESTTLDKTIGYFNNHILPAFATRPVDSITYLDCKQFVTKMTKKLKSSRKILFYFSRILKEAVQMDLIAKNPMTGIELPSEKKEQFEHENEVFKENYYTREELAEFLACCKADLSQLKYIVFHVLAHTGLRKGELFALTWADVNFEAAVLRVNKAVGYSTTRGLHIKNTKTSKPRVVDLDEETLSLLQQWAEMQRLELSKARLKVKADNKQLLFPNIQNELMHPSKTSQWIRSVQKKHNLREISTHGLRHTHCSLLFESGFFTPAQVMERLGHTDLETTMKIYTHVTRQSLASSTKNYLSFIKNDDNE</sequence>
<dbReference type="InterPro" id="IPR004107">
    <property type="entry name" value="Integrase_SAM-like_N"/>
</dbReference>
<keyword evidence="3" id="KW-0238">DNA-binding</keyword>
<dbReference type="PROSITE" id="PS51898">
    <property type="entry name" value="TYR_RECOMBINASE"/>
    <property type="match status" value="1"/>
</dbReference>
<comment type="similarity">
    <text evidence="1">Belongs to the 'phage' integrase family.</text>
</comment>
<dbReference type="InterPro" id="IPR002104">
    <property type="entry name" value="Integrase_catalytic"/>
</dbReference>
<keyword evidence="2" id="KW-0229">DNA integration</keyword>
<dbReference type="Pfam" id="PF14659">
    <property type="entry name" value="Phage_int_SAM_3"/>
    <property type="match status" value="1"/>
</dbReference>
<evidence type="ECO:0000259" key="5">
    <source>
        <dbReference type="PROSITE" id="PS51898"/>
    </source>
</evidence>
<keyword evidence="7" id="KW-1185">Reference proteome</keyword>